<organism evidence="6 7">
    <name type="scientific">Glutamicibacter arilaitensis</name>
    <dbReference type="NCBI Taxonomy" id="256701"/>
    <lineage>
        <taxon>Bacteria</taxon>
        <taxon>Bacillati</taxon>
        <taxon>Actinomycetota</taxon>
        <taxon>Actinomycetes</taxon>
        <taxon>Micrococcales</taxon>
        <taxon>Micrococcaceae</taxon>
        <taxon>Glutamicibacter</taxon>
    </lineage>
</organism>
<dbReference type="SUPFAM" id="SSF50891">
    <property type="entry name" value="Cyclophilin-like"/>
    <property type="match status" value="2"/>
</dbReference>
<feature type="domain" description="Carboxyltransferase" evidence="4">
    <location>
        <begin position="4"/>
        <end position="193"/>
    </location>
</feature>
<dbReference type="Proteomes" id="UP000235739">
    <property type="component" value="Unassembled WGS sequence"/>
</dbReference>
<dbReference type="PANTHER" id="PTHR43309:SF3">
    <property type="entry name" value="5-OXOPROLINASE SUBUNIT C"/>
    <property type="match status" value="1"/>
</dbReference>
<evidence type="ECO:0000259" key="5">
    <source>
        <dbReference type="SMART" id="SM00797"/>
    </source>
</evidence>
<dbReference type="InterPro" id="IPR003833">
    <property type="entry name" value="CT_C_D"/>
</dbReference>
<dbReference type="RefSeq" id="WP_102598335.1">
    <property type="nucleotide sequence ID" value="NZ_JBQDJG010000072.1"/>
</dbReference>
<protein>
    <submittedName>
        <fullName evidence="6">Urea amidolyase</fullName>
    </submittedName>
</protein>
<evidence type="ECO:0000313" key="6">
    <source>
        <dbReference type="EMBL" id="PMQ21924.1"/>
    </source>
</evidence>
<dbReference type="Gene3D" id="3.30.1360.40">
    <property type="match status" value="1"/>
</dbReference>
<keyword evidence="2" id="KW-0378">Hydrolase</keyword>
<dbReference type="GO" id="GO:0016787">
    <property type="term" value="F:hydrolase activity"/>
    <property type="evidence" value="ECO:0007669"/>
    <property type="project" value="UniProtKB-KW"/>
</dbReference>
<sequence length="534" mass="55581">MSIRAIHHAGSHDLLVDLDSLDAVLALNAALEASPLEGQRDLLAAAQTVLLKFSNAEQAQRARTLLPTLAFGTAAETTGKVVDVPVHYDGEDLAAVAELTGLSIDAVITAHSTQSWRAVFGGFAPGFAYLLGQNQQLNVPRRETPRTKVPAGAVALAGEYSAVYPRQSPGGWQLIGHTDVQMWDLERENPALIRPQDTVKFTPAMQKIAVRETPASAPVQPAADGSSALRIIDSGLQSLLQDAGRIGYGNLGVGVAGAADPAAFHQANRLVGNPVNHAVIENLGSRITLEAEQDQVLAHTGAEADLWITPAADDEVRTERQVAGNTPFALLHGERLTVTSGGRGLRSYLAVRGQIGLEPVLGSLSTDTLSGVGPAPLASGDVLPVQRPRIGHIVGNSLPSTLPVPDAQGVYTLRVLAGPRADWFGPAGLAQLTGQVWEATSESNRVGVRLGTGAQPLQRIRAGELASEGVARGSLQVPPSGLPVLFLADHPVTGGYPVIATVIAEDLSAAAQLPPGSSIRFVLHPAAGQPAAEA</sequence>
<proteinExistence type="predicted"/>
<dbReference type="Gene3D" id="2.40.100.10">
    <property type="entry name" value="Cyclophilin-like"/>
    <property type="match status" value="2"/>
</dbReference>
<dbReference type="EMBL" id="PNQX01000001">
    <property type="protein sequence ID" value="PMQ21924.1"/>
    <property type="molecule type" value="Genomic_DNA"/>
</dbReference>
<dbReference type="Pfam" id="PF02626">
    <property type="entry name" value="CT_A_B"/>
    <property type="match status" value="1"/>
</dbReference>
<dbReference type="InterPro" id="IPR003778">
    <property type="entry name" value="CT_A_B"/>
</dbReference>
<dbReference type="AlphaFoldDB" id="A0A2N7S718"/>
<evidence type="ECO:0000256" key="1">
    <source>
        <dbReference type="ARBA" id="ARBA00022741"/>
    </source>
</evidence>
<evidence type="ECO:0000313" key="7">
    <source>
        <dbReference type="Proteomes" id="UP000235739"/>
    </source>
</evidence>
<dbReference type="SMART" id="SM00796">
    <property type="entry name" value="AHS1"/>
    <property type="match status" value="1"/>
</dbReference>
<comment type="caution">
    <text evidence="6">The sequence shown here is derived from an EMBL/GenBank/DDBJ whole genome shotgun (WGS) entry which is preliminary data.</text>
</comment>
<dbReference type="InterPro" id="IPR052708">
    <property type="entry name" value="PxpC"/>
</dbReference>
<keyword evidence="6" id="KW-0456">Lyase</keyword>
<dbReference type="PANTHER" id="PTHR43309">
    <property type="entry name" value="5-OXOPROLINASE SUBUNIT C"/>
    <property type="match status" value="1"/>
</dbReference>
<dbReference type="GO" id="GO:0016829">
    <property type="term" value="F:lyase activity"/>
    <property type="evidence" value="ECO:0007669"/>
    <property type="project" value="UniProtKB-KW"/>
</dbReference>
<evidence type="ECO:0000256" key="3">
    <source>
        <dbReference type="ARBA" id="ARBA00022840"/>
    </source>
</evidence>
<evidence type="ECO:0000256" key="2">
    <source>
        <dbReference type="ARBA" id="ARBA00022801"/>
    </source>
</evidence>
<dbReference type="GO" id="GO:0005524">
    <property type="term" value="F:ATP binding"/>
    <property type="evidence" value="ECO:0007669"/>
    <property type="project" value="UniProtKB-KW"/>
</dbReference>
<feature type="domain" description="Carboxyltransferase" evidence="5">
    <location>
        <begin position="250"/>
        <end position="534"/>
    </location>
</feature>
<reference evidence="6 7" key="1">
    <citation type="journal article" date="2017" name="Elife">
        <title>Extensive horizontal gene transfer in cheese-associated bacteria.</title>
        <authorList>
            <person name="Bonham K.S."/>
            <person name="Wolfe B.E."/>
            <person name="Dutton R.J."/>
        </authorList>
    </citation>
    <scope>NUCLEOTIDE SEQUENCE [LARGE SCALE GENOMIC DNA]</scope>
    <source>
        <strain evidence="6 7">JB182</strain>
    </source>
</reference>
<gene>
    <name evidence="6" type="ORF">CIK84_10555</name>
</gene>
<dbReference type="InterPro" id="IPR029000">
    <property type="entry name" value="Cyclophilin-like_dom_sf"/>
</dbReference>
<dbReference type="Pfam" id="PF02682">
    <property type="entry name" value="CT_C_D"/>
    <property type="match status" value="1"/>
</dbReference>
<keyword evidence="3" id="KW-0067">ATP-binding</keyword>
<accession>A0A2N7S718</accession>
<name>A0A2N7S718_9MICC</name>
<dbReference type="SMART" id="SM00797">
    <property type="entry name" value="AHS2"/>
    <property type="match status" value="1"/>
</dbReference>
<keyword evidence="1" id="KW-0547">Nucleotide-binding</keyword>
<evidence type="ECO:0000259" key="4">
    <source>
        <dbReference type="SMART" id="SM00796"/>
    </source>
</evidence>